<keyword evidence="4" id="KW-1185">Reference proteome</keyword>
<evidence type="ECO:0000313" key="4">
    <source>
        <dbReference type="Proteomes" id="UP001221142"/>
    </source>
</evidence>
<sequence length="385" mass="42050">MGLLDSGSVPTKWFRLALVYHVVFIPDIVLALLFAVTPPDAEGFHTLVAVSTSFSALASTLLQFLQIQALPLASKHFPYRRHLLVGLLIVAFALNAAFVVLFLTQQNDGGLYSNLVKLTCTFHLALAEDVTRIGNGIRSTRSLGHRAALCLALALQLDLFIAGTFLLILYDLQVVWGVAALVVWTDFLIYVRIHVKFRRLRSFQRKHDIEMVNGWSHRQSSQISVLTWVLFLGGVASTAVACVGVAYDSRLLFIEEFIFLKAVSIWAVASPLLSRTLLEECQSAEEEDKPGSGMATESKPTPARTSATFPSFARRGGAKATSMDDDDDSVSVKESIDIVDMARQAERIATGSPKLNDAAPAVLRGESTDPTVPSSSWLLHQPIPA</sequence>
<gene>
    <name evidence="3" type="ORF">FB45DRAFT_861117</name>
</gene>
<feature type="region of interest" description="Disordered" evidence="1">
    <location>
        <begin position="283"/>
        <end position="331"/>
    </location>
</feature>
<feature type="transmembrane region" description="Helical" evidence="2">
    <location>
        <begin position="225"/>
        <end position="247"/>
    </location>
</feature>
<proteinExistence type="predicted"/>
<feature type="transmembrane region" description="Helical" evidence="2">
    <location>
        <begin position="148"/>
        <end position="168"/>
    </location>
</feature>
<keyword evidence="2" id="KW-0472">Membrane</keyword>
<protein>
    <submittedName>
        <fullName evidence="3">Uncharacterized protein</fullName>
    </submittedName>
</protein>
<comment type="caution">
    <text evidence="3">The sequence shown here is derived from an EMBL/GenBank/DDBJ whole genome shotgun (WGS) entry which is preliminary data.</text>
</comment>
<accession>A0AAD7CGS7</accession>
<keyword evidence="2" id="KW-1133">Transmembrane helix</keyword>
<keyword evidence="2" id="KW-0812">Transmembrane</keyword>
<evidence type="ECO:0000256" key="2">
    <source>
        <dbReference type="SAM" id="Phobius"/>
    </source>
</evidence>
<feature type="transmembrane region" description="Helical" evidence="2">
    <location>
        <begin position="83"/>
        <end position="103"/>
    </location>
</feature>
<reference evidence="3" key="1">
    <citation type="submission" date="2023-03" db="EMBL/GenBank/DDBJ databases">
        <title>Massive genome expansion in bonnet fungi (Mycena s.s.) driven by repeated elements and novel gene families across ecological guilds.</title>
        <authorList>
            <consortium name="Lawrence Berkeley National Laboratory"/>
            <person name="Harder C.B."/>
            <person name="Miyauchi S."/>
            <person name="Viragh M."/>
            <person name="Kuo A."/>
            <person name="Thoen E."/>
            <person name="Andreopoulos B."/>
            <person name="Lu D."/>
            <person name="Skrede I."/>
            <person name="Drula E."/>
            <person name="Henrissat B."/>
            <person name="Morin E."/>
            <person name="Kohler A."/>
            <person name="Barry K."/>
            <person name="LaButti K."/>
            <person name="Morin E."/>
            <person name="Salamov A."/>
            <person name="Lipzen A."/>
            <person name="Mereny Z."/>
            <person name="Hegedus B."/>
            <person name="Baldrian P."/>
            <person name="Stursova M."/>
            <person name="Weitz H."/>
            <person name="Taylor A."/>
            <person name="Grigoriev I.V."/>
            <person name="Nagy L.G."/>
            <person name="Martin F."/>
            <person name="Kauserud H."/>
        </authorList>
    </citation>
    <scope>NUCLEOTIDE SEQUENCE</scope>
    <source>
        <strain evidence="3">9284</strain>
    </source>
</reference>
<feature type="region of interest" description="Disordered" evidence="1">
    <location>
        <begin position="347"/>
        <end position="385"/>
    </location>
</feature>
<feature type="transmembrane region" description="Helical" evidence="2">
    <location>
        <begin position="174"/>
        <end position="195"/>
    </location>
</feature>
<name>A0AAD7CGS7_9AGAR</name>
<organism evidence="3 4">
    <name type="scientific">Roridomyces roridus</name>
    <dbReference type="NCBI Taxonomy" id="1738132"/>
    <lineage>
        <taxon>Eukaryota</taxon>
        <taxon>Fungi</taxon>
        <taxon>Dikarya</taxon>
        <taxon>Basidiomycota</taxon>
        <taxon>Agaricomycotina</taxon>
        <taxon>Agaricomycetes</taxon>
        <taxon>Agaricomycetidae</taxon>
        <taxon>Agaricales</taxon>
        <taxon>Marasmiineae</taxon>
        <taxon>Mycenaceae</taxon>
        <taxon>Roridomyces</taxon>
    </lineage>
</organism>
<evidence type="ECO:0000313" key="3">
    <source>
        <dbReference type="EMBL" id="KAJ7648130.1"/>
    </source>
</evidence>
<dbReference type="AlphaFoldDB" id="A0AAD7CGS7"/>
<feature type="transmembrane region" description="Helical" evidence="2">
    <location>
        <begin position="16"/>
        <end position="37"/>
    </location>
</feature>
<feature type="transmembrane region" description="Helical" evidence="2">
    <location>
        <begin position="43"/>
        <end position="62"/>
    </location>
</feature>
<evidence type="ECO:0000256" key="1">
    <source>
        <dbReference type="SAM" id="MobiDB-lite"/>
    </source>
</evidence>
<dbReference type="Proteomes" id="UP001221142">
    <property type="component" value="Unassembled WGS sequence"/>
</dbReference>
<dbReference type="EMBL" id="JARKIF010000002">
    <property type="protein sequence ID" value="KAJ7648130.1"/>
    <property type="molecule type" value="Genomic_DNA"/>
</dbReference>
<feature type="compositionally biased region" description="Polar residues" evidence="1">
    <location>
        <begin position="368"/>
        <end position="378"/>
    </location>
</feature>